<dbReference type="RefSeq" id="WP_167678064.1">
    <property type="nucleotide sequence ID" value="NZ_CP050313.1"/>
</dbReference>
<dbReference type="InterPro" id="IPR054222">
    <property type="entry name" value="DUF6942"/>
</dbReference>
<organism evidence="1 2">
    <name type="scientific">Shewanella aestuarii</name>
    <dbReference type="NCBI Taxonomy" id="1028752"/>
    <lineage>
        <taxon>Bacteria</taxon>
        <taxon>Pseudomonadati</taxon>
        <taxon>Pseudomonadota</taxon>
        <taxon>Gammaproteobacteria</taxon>
        <taxon>Alteromonadales</taxon>
        <taxon>Shewanellaceae</taxon>
        <taxon>Shewanella</taxon>
    </lineage>
</organism>
<dbReference type="EMBL" id="CP050313">
    <property type="protein sequence ID" value="QIR14870.1"/>
    <property type="molecule type" value="Genomic_DNA"/>
</dbReference>
<reference evidence="1 2" key="1">
    <citation type="submission" date="2020-03" db="EMBL/GenBank/DDBJ databases">
        <title>Complete genome sequence of Shewanella sp.</title>
        <authorList>
            <person name="Kim Y.-S."/>
            <person name="Kim S.-J."/>
            <person name="Jung H.-K."/>
            <person name="Kim K.-H."/>
        </authorList>
    </citation>
    <scope>NUCLEOTIDE SEQUENCE [LARGE SCALE GENOMIC DNA]</scope>
    <source>
        <strain evidence="1 2">PN3F2</strain>
    </source>
</reference>
<proteinExistence type="predicted"/>
<keyword evidence="2" id="KW-1185">Reference proteome</keyword>
<name>A0A6G9QJY4_9GAMM</name>
<gene>
    <name evidence="1" type="ORF">HBH39_10570</name>
</gene>
<evidence type="ECO:0000313" key="2">
    <source>
        <dbReference type="Proteomes" id="UP000502608"/>
    </source>
</evidence>
<dbReference type="AlphaFoldDB" id="A0A6G9QJY4"/>
<dbReference type="KEGG" id="saes:HBH39_10570"/>
<protein>
    <submittedName>
        <fullName evidence="1">Uncharacterized protein</fullName>
    </submittedName>
</protein>
<sequence length="193" mass="21948">MPSLPIINLTSVQFIGHQSPEVIFYLPNAPILTHDWQADDLGSVDKLIADNGNHWRKIIVIASKLVAINLSNWREIKPNLLSSSIRNTSGHLKCALAIVPSPSDNHPLSTNLNSYHNDKNNPQVWHIICGLETLKRLGLQSQQFDNKVSLNQQQSLYYQEKLMFTPYLDYRQFPNNLIELARDIIHATQCQKG</sequence>
<dbReference type="Proteomes" id="UP000502608">
    <property type="component" value="Chromosome"/>
</dbReference>
<accession>A0A6G9QJY4</accession>
<dbReference type="Pfam" id="PF22098">
    <property type="entry name" value="DUF6942"/>
    <property type="match status" value="1"/>
</dbReference>
<evidence type="ECO:0000313" key="1">
    <source>
        <dbReference type="EMBL" id="QIR14870.1"/>
    </source>
</evidence>